<dbReference type="EMBL" id="CAJVPY010003225">
    <property type="protein sequence ID" value="CAG8585432.1"/>
    <property type="molecule type" value="Genomic_DNA"/>
</dbReference>
<protein>
    <submittedName>
        <fullName evidence="1">13698_t:CDS:1</fullName>
    </submittedName>
</protein>
<comment type="caution">
    <text evidence="1">The sequence shown here is derived from an EMBL/GenBank/DDBJ whole genome shotgun (WGS) entry which is preliminary data.</text>
</comment>
<sequence length="46" mass="5224">NEEMGSVIFNQNQNISSQDIIQISIRKKVDDLSEYPKLDEGEILDG</sequence>
<accession>A0A9N9C2H3</accession>
<name>A0A9N9C2H3_9GLOM</name>
<organism evidence="1 2">
    <name type="scientific">Dentiscutata erythropus</name>
    <dbReference type="NCBI Taxonomy" id="1348616"/>
    <lineage>
        <taxon>Eukaryota</taxon>
        <taxon>Fungi</taxon>
        <taxon>Fungi incertae sedis</taxon>
        <taxon>Mucoromycota</taxon>
        <taxon>Glomeromycotina</taxon>
        <taxon>Glomeromycetes</taxon>
        <taxon>Diversisporales</taxon>
        <taxon>Gigasporaceae</taxon>
        <taxon>Dentiscutata</taxon>
    </lineage>
</organism>
<gene>
    <name evidence="1" type="ORF">DERYTH_LOCUS6900</name>
</gene>
<dbReference type="AlphaFoldDB" id="A0A9N9C2H3"/>
<proteinExistence type="predicted"/>
<evidence type="ECO:0000313" key="2">
    <source>
        <dbReference type="Proteomes" id="UP000789405"/>
    </source>
</evidence>
<reference evidence="1" key="1">
    <citation type="submission" date="2021-06" db="EMBL/GenBank/DDBJ databases">
        <authorList>
            <person name="Kallberg Y."/>
            <person name="Tangrot J."/>
            <person name="Rosling A."/>
        </authorList>
    </citation>
    <scope>NUCLEOTIDE SEQUENCE</scope>
    <source>
        <strain evidence="1">MA453B</strain>
    </source>
</reference>
<dbReference type="Proteomes" id="UP000789405">
    <property type="component" value="Unassembled WGS sequence"/>
</dbReference>
<keyword evidence="2" id="KW-1185">Reference proteome</keyword>
<feature type="non-terminal residue" evidence="1">
    <location>
        <position position="1"/>
    </location>
</feature>
<evidence type="ECO:0000313" key="1">
    <source>
        <dbReference type="EMBL" id="CAG8585432.1"/>
    </source>
</evidence>